<organism evidence="6 7">
    <name type="scientific">Sedimentibacter saalensis</name>
    <dbReference type="NCBI Taxonomy" id="130788"/>
    <lineage>
        <taxon>Bacteria</taxon>
        <taxon>Bacillati</taxon>
        <taxon>Bacillota</taxon>
        <taxon>Tissierellia</taxon>
        <taxon>Sedimentibacter</taxon>
    </lineage>
</organism>
<reference evidence="6 7" key="1">
    <citation type="submission" date="2019-07" db="EMBL/GenBank/DDBJ databases">
        <title>Genomic Encyclopedia of Type Strains, Phase I: the one thousand microbial genomes (KMG-I) project.</title>
        <authorList>
            <person name="Kyrpides N."/>
        </authorList>
    </citation>
    <scope>NUCLEOTIDE SEQUENCE [LARGE SCALE GENOMIC DNA]</scope>
    <source>
        <strain evidence="6 7">DSM 13558</strain>
    </source>
</reference>
<keyword evidence="3" id="KW-0285">Flavoprotein</keyword>
<dbReference type="PANTHER" id="PTHR32332">
    <property type="entry name" value="2-NITROPROPANE DIOXYGENASE"/>
    <property type="match status" value="1"/>
</dbReference>
<evidence type="ECO:0000313" key="7">
    <source>
        <dbReference type="Proteomes" id="UP000315343"/>
    </source>
</evidence>
<dbReference type="NCBIfam" id="TIGR03151">
    <property type="entry name" value="enACPred_II"/>
    <property type="match status" value="1"/>
</dbReference>
<dbReference type="GO" id="GO:0018580">
    <property type="term" value="F:nitronate monooxygenase activity"/>
    <property type="evidence" value="ECO:0007669"/>
    <property type="project" value="InterPro"/>
</dbReference>
<gene>
    <name evidence="6" type="ORF">LY60_03145</name>
</gene>
<comment type="function">
    <text evidence="1">Nitronate monooxygenase that uses molecular oxygen to catalyze the oxidative denitrification of alkyl nitronates. Acts on propionate 3-nitronate (P3N), the presumed physiological substrate. Probably functions in the detoxification of P3N, a metabolic poison produced by plants and fungi as a defense mechanism.</text>
</comment>
<dbReference type="EMBL" id="VLKH01000011">
    <property type="protein sequence ID" value="TWH77955.1"/>
    <property type="molecule type" value="Genomic_DNA"/>
</dbReference>
<evidence type="ECO:0000256" key="4">
    <source>
        <dbReference type="ARBA" id="ARBA00022643"/>
    </source>
</evidence>
<dbReference type="InterPro" id="IPR017569">
    <property type="entry name" value="Enoyl_ACP_red-II_put"/>
</dbReference>
<comment type="caution">
    <text evidence="6">The sequence shown here is derived from an EMBL/GenBank/DDBJ whole genome shotgun (WGS) entry which is preliminary data.</text>
</comment>
<dbReference type="InterPro" id="IPR013785">
    <property type="entry name" value="Aldolase_TIM"/>
</dbReference>
<name>A0A562J4Z9_9FIRM</name>
<evidence type="ECO:0000256" key="5">
    <source>
        <dbReference type="ARBA" id="ARBA00023002"/>
    </source>
</evidence>
<dbReference type="CDD" id="cd04730">
    <property type="entry name" value="NPD_like"/>
    <property type="match status" value="1"/>
</dbReference>
<dbReference type="Gene3D" id="3.20.20.70">
    <property type="entry name" value="Aldolase class I"/>
    <property type="match status" value="1"/>
</dbReference>
<dbReference type="Proteomes" id="UP000315343">
    <property type="component" value="Unassembled WGS sequence"/>
</dbReference>
<keyword evidence="7" id="KW-1185">Reference proteome</keyword>
<protein>
    <recommendedName>
        <fullName evidence="2">Probable nitronate monooxygenase</fullName>
    </recommendedName>
</protein>
<dbReference type="OrthoDB" id="9778912at2"/>
<proteinExistence type="predicted"/>
<keyword evidence="5" id="KW-0560">Oxidoreductase</keyword>
<dbReference type="SUPFAM" id="SSF51412">
    <property type="entry name" value="Inosine monophosphate dehydrogenase (IMPDH)"/>
    <property type="match status" value="1"/>
</dbReference>
<accession>A0A562J4Z9</accession>
<sequence length="319" mass="33848">MINTVICSLLNIKYPIFQGGMAQISDAELAAAVSEAGGLGVIASGNNTAEFIKKEIHKIKSLTDKPFGVNVMLLSPYANDVSNLLMEEKVPVIITGAGNPGKYLKLWKDAGIKVIPVVPSVAFAKHFEKLGADAIICEGTESGGHVGELTTMCLTPQVVDAVNIPVIAAGGIGDGRGIAAVLSLGAQGVQVGTRFLLANECNVHQNYKDKVLKANDTDTAVTGRKTGHPVRVLKNKLVNQFKEIEKNNGTVEEMEQLGRGRLYKAAVEGDVDYGSVMSGQIAGLVNKEQSCKEIITEMFDEAETIMKNLSSFISGGSNE</sequence>
<dbReference type="PANTHER" id="PTHR32332:SF20">
    <property type="entry name" value="2-NITROPROPANE DIOXYGENASE-LIKE PROTEIN"/>
    <property type="match status" value="1"/>
</dbReference>
<dbReference type="AlphaFoldDB" id="A0A562J4Z9"/>
<dbReference type="RefSeq" id="WP_145085851.1">
    <property type="nucleotide sequence ID" value="NZ_JAYFNS010000012.1"/>
</dbReference>
<evidence type="ECO:0000256" key="2">
    <source>
        <dbReference type="ARBA" id="ARBA00013457"/>
    </source>
</evidence>
<dbReference type="InterPro" id="IPR004136">
    <property type="entry name" value="NMO"/>
</dbReference>
<keyword evidence="4" id="KW-0288">FMN</keyword>
<evidence type="ECO:0000256" key="1">
    <source>
        <dbReference type="ARBA" id="ARBA00003535"/>
    </source>
</evidence>
<evidence type="ECO:0000313" key="6">
    <source>
        <dbReference type="EMBL" id="TWH77955.1"/>
    </source>
</evidence>
<dbReference type="Pfam" id="PF03060">
    <property type="entry name" value="NMO"/>
    <property type="match status" value="1"/>
</dbReference>
<evidence type="ECO:0000256" key="3">
    <source>
        <dbReference type="ARBA" id="ARBA00022630"/>
    </source>
</evidence>